<dbReference type="InterPro" id="IPR036388">
    <property type="entry name" value="WH-like_DNA-bd_sf"/>
</dbReference>
<keyword evidence="6" id="KW-1185">Reference proteome</keyword>
<dbReference type="CDD" id="cd07377">
    <property type="entry name" value="WHTH_GntR"/>
    <property type="match status" value="1"/>
</dbReference>
<accession>A0A2A9DTJ6</accession>
<dbReference type="PANTHER" id="PTHR43537">
    <property type="entry name" value="TRANSCRIPTIONAL REGULATOR, GNTR FAMILY"/>
    <property type="match status" value="1"/>
</dbReference>
<name>A0A2A9DTJ6_9MICO</name>
<dbReference type="InterPro" id="IPR008920">
    <property type="entry name" value="TF_FadR/GntR_C"/>
</dbReference>
<organism evidence="5 6">
    <name type="scientific">Paramicrobacterium agarici</name>
    <dbReference type="NCBI Taxonomy" id="630514"/>
    <lineage>
        <taxon>Bacteria</taxon>
        <taxon>Bacillati</taxon>
        <taxon>Actinomycetota</taxon>
        <taxon>Actinomycetes</taxon>
        <taxon>Micrococcales</taxon>
        <taxon>Microbacteriaceae</taxon>
        <taxon>Paramicrobacterium</taxon>
    </lineage>
</organism>
<proteinExistence type="predicted"/>
<dbReference type="PROSITE" id="PS50949">
    <property type="entry name" value="HTH_GNTR"/>
    <property type="match status" value="1"/>
</dbReference>
<dbReference type="SUPFAM" id="SSF46785">
    <property type="entry name" value="Winged helix' DNA-binding domain"/>
    <property type="match status" value="1"/>
</dbReference>
<dbReference type="Pfam" id="PF00392">
    <property type="entry name" value="GntR"/>
    <property type="match status" value="1"/>
</dbReference>
<dbReference type="SUPFAM" id="SSF48008">
    <property type="entry name" value="GntR ligand-binding domain-like"/>
    <property type="match status" value="1"/>
</dbReference>
<dbReference type="PANTHER" id="PTHR43537:SF45">
    <property type="entry name" value="GNTR FAMILY REGULATORY PROTEIN"/>
    <property type="match status" value="1"/>
</dbReference>
<feature type="domain" description="HTH gntR-type" evidence="4">
    <location>
        <begin position="13"/>
        <end position="80"/>
    </location>
</feature>
<keyword evidence="3" id="KW-0804">Transcription</keyword>
<dbReference type="GO" id="GO:0003700">
    <property type="term" value="F:DNA-binding transcription factor activity"/>
    <property type="evidence" value="ECO:0007669"/>
    <property type="project" value="InterPro"/>
</dbReference>
<dbReference type="InterPro" id="IPR000524">
    <property type="entry name" value="Tscrpt_reg_HTH_GntR"/>
</dbReference>
<dbReference type="Gene3D" id="1.10.10.10">
    <property type="entry name" value="Winged helix-like DNA-binding domain superfamily/Winged helix DNA-binding domain"/>
    <property type="match status" value="1"/>
</dbReference>
<dbReference type="InterPro" id="IPR036390">
    <property type="entry name" value="WH_DNA-bd_sf"/>
</dbReference>
<dbReference type="SMART" id="SM00895">
    <property type="entry name" value="FCD"/>
    <property type="match status" value="1"/>
</dbReference>
<dbReference type="EMBL" id="PDJE01000001">
    <property type="protein sequence ID" value="PFG30018.1"/>
    <property type="molecule type" value="Genomic_DNA"/>
</dbReference>
<gene>
    <name evidence="5" type="ORF">ATJ78_0938</name>
</gene>
<dbReference type="InterPro" id="IPR011711">
    <property type="entry name" value="GntR_C"/>
</dbReference>
<sequence>MTTSAIQPIPQQSSLSDYVQQMLSTGIISGELAPGELLTVPTLAGKFGVSATPVREAMLGLARRGFVESVRNKGFRVTSVSDEELSHIVQVRLWLEPPAMYELAADFPEARAAELRTLADEIVAGAAGGDLVAYLQSDHAFHMALTRLLGNHTLAEMVADLRSRTRLVGLASMIKTQRLQDSAAEHVELLDFLAAGDQEGARDLMAKHIHHTLGWWSGKPEDAVE</sequence>
<dbReference type="GO" id="GO:0003677">
    <property type="term" value="F:DNA binding"/>
    <property type="evidence" value="ECO:0007669"/>
    <property type="project" value="UniProtKB-KW"/>
</dbReference>
<dbReference type="RefSeq" id="WP_098406530.1">
    <property type="nucleotide sequence ID" value="NZ_PDJE01000001.1"/>
</dbReference>
<evidence type="ECO:0000313" key="6">
    <source>
        <dbReference type="Proteomes" id="UP000221369"/>
    </source>
</evidence>
<dbReference type="Gene3D" id="1.20.120.530">
    <property type="entry name" value="GntR ligand-binding domain-like"/>
    <property type="match status" value="1"/>
</dbReference>
<comment type="caution">
    <text evidence="5">The sequence shown here is derived from an EMBL/GenBank/DDBJ whole genome shotgun (WGS) entry which is preliminary data.</text>
</comment>
<dbReference type="Proteomes" id="UP000221369">
    <property type="component" value="Unassembled WGS sequence"/>
</dbReference>
<keyword evidence="1" id="KW-0805">Transcription regulation</keyword>
<evidence type="ECO:0000313" key="5">
    <source>
        <dbReference type="EMBL" id="PFG30018.1"/>
    </source>
</evidence>
<reference evidence="5 6" key="1">
    <citation type="submission" date="2017-10" db="EMBL/GenBank/DDBJ databases">
        <title>Sequencing the genomes of 1000 actinobacteria strains.</title>
        <authorList>
            <person name="Klenk H.-P."/>
        </authorList>
    </citation>
    <scope>NUCLEOTIDE SEQUENCE [LARGE SCALE GENOMIC DNA]</scope>
    <source>
        <strain evidence="5 6">DSM 21798</strain>
    </source>
</reference>
<dbReference type="SMART" id="SM00345">
    <property type="entry name" value="HTH_GNTR"/>
    <property type="match status" value="1"/>
</dbReference>
<evidence type="ECO:0000256" key="3">
    <source>
        <dbReference type="ARBA" id="ARBA00023163"/>
    </source>
</evidence>
<dbReference type="AlphaFoldDB" id="A0A2A9DTJ6"/>
<protein>
    <submittedName>
        <fullName evidence="5">GntR family transcriptional regulator</fullName>
    </submittedName>
</protein>
<evidence type="ECO:0000259" key="4">
    <source>
        <dbReference type="PROSITE" id="PS50949"/>
    </source>
</evidence>
<evidence type="ECO:0000256" key="2">
    <source>
        <dbReference type="ARBA" id="ARBA00023125"/>
    </source>
</evidence>
<dbReference type="Pfam" id="PF07729">
    <property type="entry name" value="FCD"/>
    <property type="match status" value="1"/>
</dbReference>
<keyword evidence="2" id="KW-0238">DNA-binding</keyword>
<evidence type="ECO:0000256" key="1">
    <source>
        <dbReference type="ARBA" id="ARBA00023015"/>
    </source>
</evidence>